<reference evidence="2 3" key="1">
    <citation type="journal article" date="2023" name="G3 (Bethesda)">
        <title>A chromosome-level genome assembly of Zasmidium syzygii isolated from banana leaves.</title>
        <authorList>
            <person name="van Westerhoven A.C."/>
            <person name="Mehrabi R."/>
            <person name="Talebi R."/>
            <person name="Steentjes M.B.F."/>
            <person name="Corcolon B."/>
            <person name="Chong P.A."/>
            <person name="Kema G.H.J."/>
            <person name="Seidl M.F."/>
        </authorList>
    </citation>
    <scope>NUCLEOTIDE SEQUENCE [LARGE SCALE GENOMIC DNA]</scope>
    <source>
        <strain evidence="2 3">P124</strain>
    </source>
</reference>
<feature type="region of interest" description="Disordered" evidence="1">
    <location>
        <begin position="487"/>
        <end position="525"/>
    </location>
</feature>
<comment type="caution">
    <text evidence="2">The sequence shown here is derived from an EMBL/GenBank/DDBJ whole genome shotgun (WGS) entry which is preliminary data.</text>
</comment>
<protein>
    <recommendedName>
        <fullName evidence="4">Polyprotein</fullName>
    </recommendedName>
</protein>
<evidence type="ECO:0000313" key="2">
    <source>
        <dbReference type="EMBL" id="KAK4498259.1"/>
    </source>
</evidence>
<sequence>MPAPQRLRVATALGSHPAYPSKLFEHHKRENWMPQKAPSSWIAEWEHRHSGPNHDAFDALEAEEILAKLPGQLLPALPCVHQVMMVQTAQQNLPLPQMQVEVLQEFDLAFSDSQVVKAPVGARYRFHARDMTTRTFSIRDDAGRTADISFAQIGKTVEVANGWPFQARGAYTAKVNGEVSLEATDRGTCYGVDPTFQRISVEITNRANSDTAKSDNNLRGWLPLETVDIGIARKSTEPFLRTFKNKLELPTSQIPTGTVVSDDALYPLVKSVLDIVAENAHKIGCISHQCRVTIQTENNRAQIARTFLNGLTSQAREVLEDPNCTPEFLDGDIPRTDGVRGGGIYVRFYRIPQDTALLYLGSTNNFKVRDANHFGVMNSPVGRKSTHGRAFQASDGDHVFAVICQYHTTPVQTELFWLEQLAFLLFGSYMQRVIVDEAQTPIDTTLLDADLSVTMDNVEKDMQSQSMTAADEADVEAEVEAATAVAAEAEVDSDEDQPESSSSKRKRGASEAAKPWTDQLSESERKVKNRLNWSAMKEAATKLTKLAGQAFSATGFIPVMSRATFQNSPIGPVAGLNCQTPVAAGVFQGITPVYTRQVMPDGTMEFRTRPYKARAATKDNKTVIRLGSFPWVAHLTIAKGESTETFHTSCNISIGEHNFPDILDLKDRHVQLVYILHQDDTGRPKRSPMSYAGLPTVSNYPDYLDAESLEIRAEYKTDDGQQKHFYVRWQPSYETLVNRKDPGCITGFTTASAIVRALRRESLVKPRRFDHQFPIPRIFDFRFDYLQWEIVIEELTTPLNIVKAPAPRTLNEIAQELSTLGFDNVNPSPQKFEAHAAGNGVFRDGDGPELHGKPGALPKGFVKTKKPTSCDRCQMVQYYNGRGAPPDDYDKDAYKMTKLETPSGLDIICSQITGTGQCQRCLDFGMPCSFTHPYRWAGDPKMLRALWFAPPLKTIVTTGHPLRTHDVLVSDLTEEAISRIQNQENENQKRLQTEGWTKPSSRIDAHHLDRYKIAALTGFTPLNELEEPPHPNDLTWLEDEVLQVEPHEYIVRVLLPLERLYQNGDEAESDNAWSEARDLFKQLGALWLRTRAEHLIHLADWLDQRMSGNGSLWANFDAQPYQKPTLSAAESCVAAQARWMIEDVPESTSLGKQVGSSCDLARFMNEIQVPKFMMTGHGLSADAFTPSVKRQALMSGELADLVKFEGPEGKERIVRI</sequence>
<evidence type="ECO:0000313" key="3">
    <source>
        <dbReference type="Proteomes" id="UP001305779"/>
    </source>
</evidence>
<evidence type="ECO:0008006" key="4">
    <source>
        <dbReference type="Google" id="ProtNLM"/>
    </source>
</evidence>
<accession>A0ABR0EA05</accession>
<gene>
    <name evidence="2" type="ORF">PRZ48_010916</name>
</gene>
<dbReference type="Proteomes" id="UP001305779">
    <property type="component" value="Unassembled WGS sequence"/>
</dbReference>
<keyword evidence="3" id="KW-1185">Reference proteome</keyword>
<name>A0ABR0EA05_ZASCE</name>
<organism evidence="2 3">
    <name type="scientific">Zasmidium cellare</name>
    <name type="common">Wine cellar mold</name>
    <name type="synonym">Racodium cellare</name>
    <dbReference type="NCBI Taxonomy" id="395010"/>
    <lineage>
        <taxon>Eukaryota</taxon>
        <taxon>Fungi</taxon>
        <taxon>Dikarya</taxon>
        <taxon>Ascomycota</taxon>
        <taxon>Pezizomycotina</taxon>
        <taxon>Dothideomycetes</taxon>
        <taxon>Dothideomycetidae</taxon>
        <taxon>Mycosphaerellales</taxon>
        <taxon>Mycosphaerellaceae</taxon>
        <taxon>Zasmidium</taxon>
    </lineage>
</organism>
<proteinExistence type="predicted"/>
<dbReference type="EMBL" id="JAXOVC010000008">
    <property type="protein sequence ID" value="KAK4498259.1"/>
    <property type="molecule type" value="Genomic_DNA"/>
</dbReference>
<evidence type="ECO:0000256" key="1">
    <source>
        <dbReference type="SAM" id="MobiDB-lite"/>
    </source>
</evidence>
<feature type="compositionally biased region" description="Acidic residues" evidence="1">
    <location>
        <begin position="489"/>
        <end position="498"/>
    </location>
</feature>